<reference evidence="7 8" key="1">
    <citation type="submission" date="2018-01" db="EMBL/GenBank/DDBJ databases">
        <title>Metagenomic assembled genomes from two thermal pools in the Uzon Caldera, Kamchatka, Russia.</title>
        <authorList>
            <person name="Wilkins L."/>
            <person name="Ettinger C."/>
        </authorList>
    </citation>
    <scope>NUCLEOTIDE SEQUENCE [LARGE SCALE GENOMIC DNA]</scope>
    <source>
        <strain evidence="7">ZAV-02</strain>
    </source>
</reference>
<dbReference type="Pfam" id="PF01212">
    <property type="entry name" value="Beta_elim_lyase"/>
    <property type="match status" value="1"/>
</dbReference>
<comment type="cofactor">
    <cofactor evidence="1">
        <name>pyridoxal 5'-phosphate</name>
        <dbReference type="ChEBI" id="CHEBI:597326"/>
    </cofactor>
</comment>
<evidence type="ECO:0000259" key="6">
    <source>
        <dbReference type="Pfam" id="PF01212"/>
    </source>
</evidence>
<organism evidence="7 8">
    <name type="scientific">Chloroflexus aggregans</name>
    <dbReference type="NCBI Taxonomy" id="152260"/>
    <lineage>
        <taxon>Bacteria</taxon>
        <taxon>Bacillati</taxon>
        <taxon>Chloroflexota</taxon>
        <taxon>Chloroflexia</taxon>
        <taxon>Chloroflexales</taxon>
        <taxon>Chloroflexineae</taxon>
        <taxon>Chloroflexaceae</taxon>
        <taxon>Chloroflexus</taxon>
    </lineage>
</organism>
<evidence type="ECO:0000256" key="3">
    <source>
        <dbReference type="ARBA" id="ARBA00022898"/>
    </source>
</evidence>
<protein>
    <submittedName>
        <fullName evidence="7">Low-specificity L-threonine aldolase</fullName>
    </submittedName>
</protein>
<dbReference type="GO" id="GO:0006545">
    <property type="term" value="P:glycine biosynthetic process"/>
    <property type="evidence" value="ECO:0007669"/>
    <property type="project" value="TreeGrafter"/>
</dbReference>
<dbReference type="SUPFAM" id="SSF53383">
    <property type="entry name" value="PLP-dependent transferases"/>
    <property type="match status" value="1"/>
</dbReference>
<evidence type="ECO:0000256" key="2">
    <source>
        <dbReference type="ARBA" id="ARBA00006966"/>
    </source>
</evidence>
<dbReference type="EMBL" id="PNIQ01000777">
    <property type="protein sequence ID" value="PMP77888.1"/>
    <property type="molecule type" value="Genomic_DNA"/>
</dbReference>
<evidence type="ECO:0000313" key="8">
    <source>
        <dbReference type="Proteomes" id="UP000243376"/>
    </source>
</evidence>
<dbReference type="InterPro" id="IPR015421">
    <property type="entry name" value="PyrdxlP-dep_Trfase_major"/>
</dbReference>
<dbReference type="FunFam" id="3.40.640.10:FF:000030">
    <property type="entry name" value="Low-specificity L-threonine aldolase"/>
    <property type="match status" value="1"/>
</dbReference>
<name>A0A2J6X1Y8_9CHLR</name>
<evidence type="ECO:0000256" key="5">
    <source>
        <dbReference type="PIRSR" id="PIRSR017617-1"/>
    </source>
</evidence>
<evidence type="ECO:0000313" key="7">
    <source>
        <dbReference type="EMBL" id="PMP77888.1"/>
    </source>
</evidence>
<dbReference type="InterPro" id="IPR015424">
    <property type="entry name" value="PyrdxlP-dep_Trfase"/>
</dbReference>
<dbReference type="PIRSF" id="PIRSF017617">
    <property type="entry name" value="Thr_aldolase"/>
    <property type="match status" value="1"/>
</dbReference>
<dbReference type="Proteomes" id="UP000243376">
    <property type="component" value="Unassembled WGS sequence"/>
</dbReference>
<sequence length="357" mass="37511">MEGYIVAGTESMADRIDLRSDTVTLPSPTMRAAMADAVLGDDVYGEDPTVNALERLAAEMVGKEAAVLVPSGTMGNLAALLAHCQRGQRVILGNESHIYHYEAGGASALGGLVYHPLPNTADGRIDLDLLAVAVTKVDDAHFAPPGVICLENTHNRCGGVVITPEYLAQVHALARAHDLPVHLDGARIFNAAIALEVPVTALTDHVDTVMFCLSKGLAAPVGSLVAGPASVIKRVRRVRKMLGGGMRQAGVIAAAGIVALTEMIDRLAVDHANARLLAAGLAKLPGVQIDLSRVQTNIVRFTFVHPRLSVSELLAALRTQGILMGSMGSTSIRAVTHYGIERSHIEHVIAVAAELLA</sequence>
<comment type="similarity">
    <text evidence="2">Belongs to the threonine aldolase family.</text>
</comment>
<dbReference type="NCBIfam" id="NF041359">
    <property type="entry name" value="GntG_guanitoxin"/>
    <property type="match status" value="1"/>
</dbReference>
<dbReference type="FunFam" id="3.90.1150.10:FF:000041">
    <property type="entry name" value="Low-specificity L-threonine aldolase"/>
    <property type="match status" value="1"/>
</dbReference>
<keyword evidence="4" id="KW-0456">Lyase</keyword>
<dbReference type="GO" id="GO:0006567">
    <property type="term" value="P:L-threonine catabolic process"/>
    <property type="evidence" value="ECO:0007669"/>
    <property type="project" value="TreeGrafter"/>
</dbReference>
<dbReference type="GO" id="GO:0005829">
    <property type="term" value="C:cytosol"/>
    <property type="evidence" value="ECO:0007669"/>
    <property type="project" value="TreeGrafter"/>
</dbReference>
<proteinExistence type="inferred from homology"/>
<dbReference type="InterPro" id="IPR001597">
    <property type="entry name" value="ArAA_b-elim_lyase/Thr_aldolase"/>
</dbReference>
<evidence type="ECO:0000256" key="1">
    <source>
        <dbReference type="ARBA" id="ARBA00001933"/>
    </source>
</evidence>
<feature type="modified residue" description="N6-(pyridoxal phosphate)lysine" evidence="5">
    <location>
        <position position="215"/>
    </location>
</feature>
<dbReference type="Gene3D" id="3.40.640.10">
    <property type="entry name" value="Type I PLP-dependent aspartate aminotransferase-like (Major domain)"/>
    <property type="match status" value="1"/>
</dbReference>
<dbReference type="Gene3D" id="3.90.1150.10">
    <property type="entry name" value="Aspartate Aminotransferase, domain 1"/>
    <property type="match status" value="1"/>
</dbReference>
<feature type="domain" description="Aromatic amino acid beta-eliminating lyase/threonine aldolase" evidence="6">
    <location>
        <begin position="17"/>
        <end position="300"/>
    </location>
</feature>
<keyword evidence="3" id="KW-0663">Pyridoxal phosphate</keyword>
<dbReference type="PANTHER" id="PTHR48097">
    <property type="entry name" value="L-THREONINE ALDOLASE-RELATED"/>
    <property type="match status" value="1"/>
</dbReference>
<dbReference type="AlphaFoldDB" id="A0A2J6X1Y8"/>
<dbReference type="GO" id="GO:0008732">
    <property type="term" value="F:L-allo-threonine aldolase activity"/>
    <property type="evidence" value="ECO:0007669"/>
    <property type="project" value="TreeGrafter"/>
</dbReference>
<dbReference type="InterPro" id="IPR015422">
    <property type="entry name" value="PyrdxlP-dep_Trfase_small"/>
</dbReference>
<dbReference type="InterPro" id="IPR023603">
    <property type="entry name" value="Low_specificity_L-TA-like"/>
</dbReference>
<dbReference type="CDD" id="cd06502">
    <property type="entry name" value="TA_like"/>
    <property type="match status" value="1"/>
</dbReference>
<dbReference type="NCBIfam" id="NF007825">
    <property type="entry name" value="PRK10534.1"/>
    <property type="match status" value="1"/>
</dbReference>
<comment type="caution">
    <text evidence="7">The sequence shown here is derived from an EMBL/GenBank/DDBJ whole genome shotgun (WGS) entry which is preliminary data.</text>
</comment>
<gene>
    <name evidence="7" type="ORF">C0184_11540</name>
</gene>
<dbReference type="PANTHER" id="PTHR48097:SF9">
    <property type="entry name" value="L-THREONINE ALDOLASE"/>
    <property type="match status" value="1"/>
</dbReference>
<evidence type="ECO:0000256" key="4">
    <source>
        <dbReference type="ARBA" id="ARBA00023239"/>
    </source>
</evidence>
<accession>A0A2J6X1Y8</accession>